<dbReference type="WBParaSite" id="jg14693">
    <property type="protein sequence ID" value="jg14693"/>
    <property type="gene ID" value="jg14693"/>
</dbReference>
<dbReference type="Proteomes" id="UP000887574">
    <property type="component" value="Unplaced"/>
</dbReference>
<sequence length="72" mass="7579">MCIYAHTSAGCCSQVPLSAIHRINITTPSKEGETSMTTTKGTEDTTATPPQPPPFTTTPPMKAKGGCPFLHC</sequence>
<proteinExistence type="predicted"/>
<dbReference type="AlphaFoldDB" id="A0A915D2H2"/>
<accession>A0A915D2H2</accession>
<name>A0A915D2H2_9BILA</name>
<feature type="compositionally biased region" description="Low complexity" evidence="1">
    <location>
        <begin position="34"/>
        <end position="48"/>
    </location>
</feature>
<evidence type="ECO:0000313" key="2">
    <source>
        <dbReference type="Proteomes" id="UP000887574"/>
    </source>
</evidence>
<evidence type="ECO:0000256" key="1">
    <source>
        <dbReference type="SAM" id="MobiDB-lite"/>
    </source>
</evidence>
<keyword evidence="2" id="KW-1185">Reference proteome</keyword>
<reference evidence="3" key="1">
    <citation type="submission" date="2022-11" db="UniProtKB">
        <authorList>
            <consortium name="WormBaseParasite"/>
        </authorList>
    </citation>
    <scope>IDENTIFICATION</scope>
</reference>
<feature type="region of interest" description="Disordered" evidence="1">
    <location>
        <begin position="25"/>
        <end position="62"/>
    </location>
</feature>
<protein>
    <submittedName>
        <fullName evidence="3">Uncharacterized protein</fullName>
    </submittedName>
</protein>
<evidence type="ECO:0000313" key="3">
    <source>
        <dbReference type="WBParaSite" id="jg14693"/>
    </source>
</evidence>
<organism evidence="2 3">
    <name type="scientific">Ditylenchus dipsaci</name>
    <dbReference type="NCBI Taxonomy" id="166011"/>
    <lineage>
        <taxon>Eukaryota</taxon>
        <taxon>Metazoa</taxon>
        <taxon>Ecdysozoa</taxon>
        <taxon>Nematoda</taxon>
        <taxon>Chromadorea</taxon>
        <taxon>Rhabditida</taxon>
        <taxon>Tylenchina</taxon>
        <taxon>Tylenchomorpha</taxon>
        <taxon>Sphaerularioidea</taxon>
        <taxon>Anguinidae</taxon>
        <taxon>Anguininae</taxon>
        <taxon>Ditylenchus</taxon>
    </lineage>
</organism>